<sequence>MILISNQEKGYFITATINHGSYIPEALHVERIDDMALYDGDFEAAKAAEQDGVRLIYGMDGIPDGIYIDTPENRELIRKGLGLYPDYRNWRDDFDPSFVAELDVMQ</sequence>
<organism evidence="1 3">
    <name type="scientific">Anaerotruncus colihominis</name>
    <dbReference type="NCBI Taxonomy" id="169435"/>
    <lineage>
        <taxon>Bacteria</taxon>
        <taxon>Bacillati</taxon>
        <taxon>Bacillota</taxon>
        <taxon>Clostridia</taxon>
        <taxon>Eubacteriales</taxon>
        <taxon>Oscillospiraceae</taxon>
        <taxon>Anaerotruncus</taxon>
    </lineage>
</organism>
<evidence type="ECO:0000313" key="2">
    <source>
        <dbReference type="EMBL" id="RGE67362.1"/>
    </source>
</evidence>
<dbReference type="GeneID" id="72462778"/>
<dbReference type="RefSeq" id="WP_006874013.1">
    <property type="nucleotide sequence ID" value="NZ_CABIWA010000008.1"/>
</dbReference>
<dbReference type="EMBL" id="QVME01000005">
    <property type="protein sequence ID" value="RGE67362.1"/>
    <property type="molecule type" value="Genomic_DNA"/>
</dbReference>
<accession>A0A174QAA8</accession>
<reference evidence="1 3" key="1">
    <citation type="submission" date="2015-09" db="EMBL/GenBank/DDBJ databases">
        <authorList>
            <consortium name="Pathogen Informatics"/>
        </authorList>
    </citation>
    <scope>NUCLEOTIDE SEQUENCE [LARGE SCALE GENOMIC DNA]</scope>
    <source>
        <strain evidence="1 3">2789STDY5834939</strain>
    </source>
</reference>
<dbReference type="AlphaFoldDB" id="A0A174QAA8"/>
<protein>
    <submittedName>
        <fullName evidence="1">Uncharacterized protein</fullName>
    </submittedName>
</protein>
<evidence type="ECO:0000313" key="1">
    <source>
        <dbReference type="EMBL" id="CUP70314.1"/>
    </source>
</evidence>
<reference evidence="2 4" key="2">
    <citation type="submission" date="2018-08" db="EMBL/GenBank/DDBJ databases">
        <title>A genome reference for cultivated species of the human gut microbiota.</title>
        <authorList>
            <person name="Zou Y."/>
            <person name="Xue W."/>
            <person name="Luo G."/>
        </authorList>
    </citation>
    <scope>NUCLEOTIDE SEQUENCE [LARGE SCALE GENOMIC DNA]</scope>
    <source>
        <strain evidence="2 4">TF05-12AC</strain>
    </source>
</reference>
<dbReference type="OrthoDB" id="1854133at2"/>
<dbReference type="Proteomes" id="UP000095765">
    <property type="component" value="Unassembled WGS sequence"/>
</dbReference>
<dbReference type="Proteomes" id="UP000260828">
    <property type="component" value="Unassembled WGS sequence"/>
</dbReference>
<evidence type="ECO:0000313" key="4">
    <source>
        <dbReference type="Proteomes" id="UP000260828"/>
    </source>
</evidence>
<name>A0A174QAA8_9FIRM</name>
<evidence type="ECO:0000313" key="3">
    <source>
        <dbReference type="Proteomes" id="UP000095765"/>
    </source>
</evidence>
<dbReference type="EMBL" id="CZBE01000010">
    <property type="protein sequence ID" value="CUP70314.1"/>
    <property type="molecule type" value="Genomic_DNA"/>
</dbReference>
<gene>
    <name evidence="2" type="ORF">DXC40_11225</name>
    <name evidence="1" type="ORF">ERS852551_01659</name>
</gene>
<proteinExistence type="predicted"/>